<name>A0A1I0Y2Z1_SELRU</name>
<dbReference type="AlphaFoldDB" id="A0A1I0Y2Z1"/>
<dbReference type="RefSeq" id="WP_074816232.1">
    <property type="nucleotide sequence ID" value="NZ_FOJX01000009.1"/>
</dbReference>
<dbReference type="Proteomes" id="UP000183843">
    <property type="component" value="Unassembled WGS sequence"/>
</dbReference>
<proteinExistence type="predicted"/>
<organism evidence="1 2">
    <name type="scientific">Selenomonas ruminantium</name>
    <dbReference type="NCBI Taxonomy" id="971"/>
    <lineage>
        <taxon>Bacteria</taxon>
        <taxon>Bacillati</taxon>
        <taxon>Bacillota</taxon>
        <taxon>Negativicutes</taxon>
        <taxon>Selenomonadales</taxon>
        <taxon>Selenomonadaceae</taxon>
        <taxon>Selenomonas</taxon>
    </lineage>
</organism>
<accession>A0A1I0Y2Z1</accession>
<protein>
    <submittedName>
        <fullName evidence="1">Uncharacterized protein</fullName>
    </submittedName>
</protein>
<sequence length="163" mass="18742">MNHFVTMSFQQVIADLPLYIRSFFSKAAIYRASYIKKEVRSIGSKSSVSICLHPVLFEEGDQIHTPQLAGAEVIPGSSLIRTRIHGDLIYDEENKILFFLEAKLIGKKKQTSQLDIRQNHKNKTRKILTFLSHLIHYDGDNVKLRSIQNKPHVNYRTVTSFGR</sequence>
<gene>
    <name evidence="1" type="ORF">SAMN05216587_1094</name>
</gene>
<dbReference type="EMBL" id="FOJX01000009">
    <property type="protein sequence ID" value="SFB06573.1"/>
    <property type="molecule type" value="Genomic_DNA"/>
</dbReference>
<reference evidence="1 2" key="1">
    <citation type="submission" date="2016-10" db="EMBL/GenBank/DDBJ databases">
        <authorList>
            <person name="de Groot N.N."/>
        </authorList>
    </citation>
    <scope>NUCLEOTIDE SEQUENCE [LARGE SCALE GENOMIC DNA]</scope>
    <source>
        <strain evidence="1 2">L14</strain>
    </source>
</reference>
<evidence type="ECO:0000313" key="1">
    <source>
        <dbReference type="EMBL" id="SFB06573.1"/>
    </source>
</evidence>
<evidence type="ECO:0000313" key="2">
    <source>
        <dbReference type="Proteomes" id="UP000183843"/>
    </source>
</evidence>